<organism evidence="1 2">
    <name type="scientific">Mediterraneibacter gnavus</name>
    <name type="common">Ruminococcus gnavus</name>
    <dbReference type="NCBI Taxonomy" id="33038"/>
    <lineage>
        <taxon>Bacteria</taxon>
        <taxon>Bacillati</taxon>
        <taxon>Bacillota</taxon>
        <taxon>Clostridia</taxon>
        <taxon>Lachnospirales</taxon>
        <taxon>Lachnospiraceae</taxon>
        <taxon>Mediterraneibacter</taxon>
    </lineage>
</organism>
<comment type="caution">
    <text evidence="1">The sequence shown here is derived from an EMBL/GenBank/DDBJ whole genome shotgun (WGS) entry which is preliminary data.</text>
</comment>
<dbReference type="AlphaFoldDB" id="A0A415S186"/>
<evidence type="ECO:0000313" key="1">
    <source>
        <dbReference type="EMBL" id="RHM68749.1"/>
    </source>
</evidence>
<sequence>MKRVWHGKACLHMPKETRIKKTMERGAIQAKRNHGTGEEMWHSIPRKRPDELQRRRDCACLQFRNPWMM</sequence>
<evidence type="ECO:0000313" key="2">
    <source>
        <dbReference type="Proteomes" id="UP000285610"/>
    </source>
</evidence>
<name>A0A415S186_MEDGN</name>
<protein>
    <submittedName>
        <fullName evidence="1">Uncharacterized protein</fullName>
    </submittedName>
</protein>
<accession>A0A415S186</accession>
<gene>
    <name evidence="1" type="ORF">DWZ50_18700</name>
</gene>
<dbReference type="EMBL" id="QRQE01000079">
    <property type="protein sequence ID" value="RHM68749.1"/>
    <property type="molecule type" value="Genomic_DNA"/>
</dbReference>
<reference evidence="1 2" key="1">
    <citation type="submission" date="2018-08" db="EMBL/GenBank/DDBJ databases">
        <title>A genome reference for cultivated species of the human gut microbiota.</title>
        <authorList>
            <person name="Zou Y."/>
            <person name="Xue W."/>
            <person name="Luo G."/>
        </authorList>
    </citation>
    <scope>NUCLEOTIDE SEQUENCE [LARGE SCALE GENOMIC DNA]</scope>
    <source>
        <strain evidence="1 2">AF33-12</strain>
    </source>
</reference>
<dbReference type="Proteomes" id="UP000285610">
    <property type="component" value="Unassembled WGS sequence"/>
</dbReference>
<proteinExistence type="predicted"/>